<reference evidence="2 3" key="1">
    <citation type="journal article" date="2017" name="Microbes Environ.">
        <title>Discovery and Complete Genome Sequence of a Bacteriophage from an Obligate Intracellular Symbiont of a Cellulolytic Protist in the Termite Gut.</title>
        <authorList>
            <person name="Pramono A.K."/>
            <person name="Kuwahara H."/>
            <person name="Itoh T."/>
            <person name="Toyoda A."/>
            <person name="Yamada A."/>
            <person name="Hongoh Y."/>
        </authorList>
    </citation>
    <scope>NUCLEOTIDE SEQUENCE [LARGE SCALE GENOMIC DNA]</scope>
    <source>
        <strain evidence="2">ProJPt-Bp1</strain>
    </source>
</reference>
<accession>A0A1V1FG71</accession>
<protein>
    <submittedName>
        <fullName evidence="2">Uncharacterized protein</fullName>
    </submittedName>
</protein>
<feature type="region of interest" description="Disordered" evidence="1">
    <location>
        <begin position="354"/>
        <end position="381"/>
    </location>
</feature>
<organism evidence="2 3">
    <name type="scientific">Azobacteroides phage ProJPt-Bp1</name>
    <dbReference type="NCBI Taxonomy" id="1920526"/>
    <lineage>
        <taxon>Viruses</taxon>
        <taxon>Duplodnaviria</taxon>
        <taxon>Heunggongvirae</taxon>
        <taxon>Uroviricota</taxon>
        <taxon>Caudoviricetes</taxon>
        <taxon>Crassvirales</taxon>
        <taxon>Suoliviridae</taxon>
        <taxon>Dechshavirus</taxon>
        <taxon>Dechshavirus japanensis</taxon>
    </lineage>
</organism>
<dbReference type="RefSeq" id="YP_010088151.1">
    <property type="nucleotide sequence ID" value="NC_055706.1"/>
</dbReference>
<dbReference type="GeneID" id="65105585"/>
<evidence type="ECO:0000313" key="3">
    <source>
        <dbReference type="Proteomes" id="UP000222295"/>
    </source>
</evidence>
<keyword evidence="3" id="KW-1185">Reference proteome</keyword>
<dbReference type="Proteomes" id="UP000222295">
    <property type="component" value="Segment"/>
</dbReference>
<dbReference type="KEGG" id="vg:65105585"/>
<name>A0A1V1FG71_9CAUD</name>
<evidence type="ECO:0000256" key="1">
    <source>
        <dbReference type="SAM" id="MobiDB-lite"/>
    </source>
</evidence>
<dbReference type="EMBL" id="AP017903">
    <property type="protein sequence ID" value="BAX03428.1"/>
    <property type="molecule type" value="Genomic_DNA"/>
</dbReference>
<sequence>MRTINSIQELQEAKLLTQGPVSTNNYMTGWQMYQSFCFRMTKFDNEFATLEPPIAQVWLNIGMQRLLHEIEKRFKADDTDQVARRLMTQYITEIDFPNVLLETVPGEVYTFKEAEYITTTGSKHNRLIDEPFEIYVSLVQNTEKNMFEYIPGDDDPEEPTDEDALEAEVAYPLIFPHTIEKMFPEDQDNHIWVVMPKQFVIDSIELDNNDFVTLRNTVFSSHSLLMSGDRSKVYYHRDRSNSRVTVYVGDKMLFNRSKQADSFLDMCSTPMLYKNSESDYSYWKVNKVLGQGYKVESIYEDCFIKVDPEWDVVVHIPVELHTDVVDYAIDAYFESIFFQSFGKYSQKQARQDMVDPASGSSLSSSRQGKLDAVPPQRYRLR</sequence>
<proteinExistence type="predicted"/>
<evidence type="ECO:0000313" key="2">
    <source>
        <dbReference type="EMBL" id="BAX03428.1"/>
    </source>
</evidence>